<evidence type="ECO:0000256" key="2">
    <source>
        <dbReference type="ARBA" id="ARBA00023015"/>
    </source>
</evidence>
<organism evidence="6 7">
    <name type="scientific">Aquarana catesbeiana</name>
    <name type="common">American bullfrog</name>
    <name type="synonym">Rana catesbeiana</name>
    <dbReference type="NCBI Taxonomy" id="8400"/>
    <lineage>
        <taxon>Eukaryota</taxon>
        <taxon>Metazoa</taxon>
        <taxon>Chordata</taxon>
        <taxon>Craniata</taxon>
        <taxon>Vertebrata</taxon>
        <taxon>Euteleostomi</taxon>
        <taxon>Amphibia</taxon>
        <taxon>Batrachia</taxon>
        <taxon>Anura</taxon>
        <taxon>Neobatrachia</taxon>
        <taxon>Ranoidea</taxon>
        <taxon>Ranidae</taxon>
        <taxon>Aquarana</taxon>
    </lineage>
</organism>
<dbReference type="GO" id="GO:0000981">
    <property type="term" value="F:DNA-binding transcription factor activity, RNA polymerase II-specific"/>
    <property type="evidence" value="ECO:0007669"/>
    <property type="project" value="TreeGrafter"/>
</dbReference>
<name>A0A2G9Q3K9_AQUCT</name>
<dbReference type="GO" id="GO:0060395">
    <property type="term" value="P:SMAD protein signal transduction"/>
    <property type="evidence" value="ECO:0007669"/>
    <property type="project" value="TreeGrafter"/>
</dbReference>
<keyword evidence="4" id="KW-0539">Nucleus</keyword>
<accession>A0A2G9Q3K9</accession>
<evidence type="ECO:0000256" key="3">
    <source>
        <dbReference type="ARBA" id="ARBA00023163"/>
    </source>
</evidence>
<evidence type="ECO:0000256" key="4">
    <source>
        <dbReference type="ARBA" id="ARBA00023242"/>
    </source>
</evidence>
<dbReference type="GO" id="GO:0030154">
    <property type="term" value="P:cell differentiation"/>
    <property type="evidence" value="ECO:0007669"/>
    <property type="project" value="TreeGrafter"/>
</dbReference>
<dbReference type="PANTHER" id="PTHR13703">
    <property type="entry name" value="SMAD"/>
    <property type="match status" value="1"/>
</dbReference>
<dbReference type="Proteomes" id="UP000228934">
    <property type="component" value="Unassembled WGS sequence"/>
</dbReference>
<dbReference type="OrthoDB" id="5875866at2759"/>
<evidence type="ECO:0000256" key="1">
    <source>
        <dbReference type="ARBA" id="ARBA00004123"/>
    </source>
</evidence>
<proteinExistence type="predicted"/>
<dbReference type="SUPFAM" id="SSF56366">
    <property type="entry name" value="SMAD MH1 domain"/>
    <property type="match status" value="1"/>
</dbReference>
<evidence type="ECO:0000313" key="7">
    <source>
        <dbReference type="Proteomes" id="UP000228934"/>
    </source>
</evidence>
<sequence length="141" mass="15911">MGGGGRLHFQLLYKQCKRNQQACFSPTCHSAELLLQNLFLSVLLPHSSIVCPFCPGSKGLTLTPGLRVRGRNVTTQVAGRKGFPHVIYARLWRWPDLHKNELKHVKFCQYAFDLKYDSVCVNPYHYERVVSPGIGLSIPSV</sequence>
<comment type="subcellular location">
    <subcellularLocation>
        <location evidence="1">Nucleus</location>
    </subcellularLocation>
</comment>
<feature type="domain" description="MH1" evidence="5">
    <location>
        <begin position="1"/>
        <end position="135"/>
    </location>
</feature>
<dbReference type="InterPro" id="IPR036578">
    <property type="entry name" value="SMAD_MH1_sf"/>
</dbReference>
<dbReference type="AlphaFoldDB" id="A0A2G9Q3K9"/>
<dbReference type="GO" id="GO:0030509">
    <property type="term" value="P:BMP signaling pathway"/>
    <property type="evidence" value="ECO:0007669"/>
    <property type="project" value="TreeGrafter"/>
</dbReference>
<dbReference type="Pfam" id="PF03165">
    <property type="entry name" value="MH1"/>
    <property type="match status" value="1"/>
</dbReference>
<dbReference type="Gene3D" id="3.90.520.10">
    <property type="entry name" value="SMAD MH1 domain"/>
    <property type="match status" value="1"/>
</dbReference>
<feature type="non-terminal residue" evidence="6">
    <location>
        <position position="141"/>
    </location>
</feature>
<dbReference type="InterPro" id="IPR013790">
    <property type="entry name" value="Dwarfin"/>
</dbReference>
<keyword evidence="2" id="KW-0805">Transcription regulation</keyword>
<gene>
    <name evidence="6" type="ORF">AB205_0065650</name>
</gene>
<keyword evidence="7" id="KW-1185">Reference proteome</keyword>
<dbReference type="GO" id="GO:0009653">
    <property type="term" value="P:anatomical structure morphogenesis"/>
    <property type="evidence" value="ECO:0007669"/>
    <property type="project" value="TreeGrafter"/>
</dbReference>
<dbReference type="PROSITE" id="PS51075">
    <property type="entry name" value="MH1"/>
    <property type="match status" value="1"/>
</dbReference>
<dbReference type="GO" id="GO:0071144">
    <property type="term" value="C:heteromeric SMAD protein complex"/>
    <property type="evidence" value="ECO:0007669"/>
    <property type="project" value="TreeGrafter"/>
</dbReference>
<dbReference type="GO" id="GO:0000978">
    <property type="term" value="F:RNA polymerase II cis-regulatory region sequence-specific DNA binding"/>
    <property type="evidence" value="ECO:0007669"/>
    <property type="project" value="TreeGrafter"/>
</dbReference>
<dbReference type="SMART" id="SM00523">
    <property type="entry name" value="DWA"/>
    <property type="match status" value="1"/>
</dbReference>
<keyword evidence="3" id="KW-0804">Transcription</keyword>
<reference evidence="7" key="1">
    <citation type="journal article" date="2017" name="Nat. Commun.">
        <title>The North American bullfrog draft genome provides insight into hormonal regulation of long noncoding RNA.</title>
        <authorList>
            <person name="Hammond S.A."/>
            <person name="Warren R.L."/>
            <person name="Vandervalk B.P."/>
            <person name="Kucuk E."/>
            <person name="Khan H."/>
            <person name="Gibb E.A."/>
            <person name="Pandoh P."/>
            <person name="Kirk H."/>
            <person name="Zhao Y."/>
            <person name="Jones M."/>
            <person name="Mungall A.J."/>
            <person name="Coope R."/>
            <person name="Pleasance S."/>
            <person name="Moore R.A."/>
            <person name="Holt R.A."/>
            <person name="Round J.M."/>
            <person name="Ohora S."/>
            <person name="Walle B.V."/>
            <person name="Veldhoen N."/>
            <person name="Helbing C.C."/>
            <person name="Birol I."/>
        </authorList>
    </citation>
    <scope>NUCLEOTIDE SEQUENCE [LARGE SCALE GENOMIC DNA]</scope>
</reference>
<dbReference type="GO" id="GO:0070411">
    <property type="term" value="F:I-SMAD binding"/>
    <property type="evidence" value="ECO:0007669"/>
    <property type="project" value="TreeGrafter"/>
</dbReference>
<dbReference type="EMBL" id="KZ369438">
    <property type="protein sequence ID" value="PIO10167.1"/>
    <property type="molecule type" value="Genomic_DNA"/>
</dbReference>
<protein>
    <recommendedName>
        <fullName evidence="5">MH1 domain-containing protein</fullName>
    </recommendedName>
</protein>
<dbReference type="PANTHER" id="PTHR13703:SF68">
    <property type="entry name" value="MOTHERS AGAINST DECAPENTAPLEGIC HOMOLOG"/>
    <property type="match status" value="1"/>
</dbReference>
<dbReference type="InterPro" id="IPR003619">
    <property type="entry name" value="MAD_homology1_Dwarfin-type"/>
</dbReference>
<evidence type="ECO:0000313" key="6">
    <source>
        <dbReference type="EMBL" id="PIO10167.1"/>
    </source>
</evidence>
<dbReference type="InterPro" id="IPR013019">
    <property type="entry name" value="MAD_homology_MH1"/>
</dbReference>
<evidence type="ECO:0000259" key="5">
    <source>
        <dbReference type="PROSITE" id="PS51075"/>
    </source>
</evidence>